<dbReference type="OrthoDB" id="3366661at2759"/>
<dbReference type="AlphaFoldDB" id="A0A432ZXS4"/>
<dbReference type="InterPro" id="IPR033757">
    <property type="entry name" value="WTAP"/>
</dbReference>
<evidence type="ECO:0000256" key="4">
    <source>
        <dbReference type="ARBA" id="ARBA00023187"/>
    </source>
</evidence>
<proteinExistence type="inferred from homology"/>
<dbReference type="EMBL" id="RBNI01033701">
    <property type="protein sequence ID" value="RUO95297.1"/>
    <property type="molecule type" value="Genomic_DNA"/>
</dbReference>
<protein>
    <submittedName>
        <fullName evidence="7">Uncharacterized protein</fullName>
    </submittedName>
</protein>
<feature type="region of interest" description="Disordered" evidence="6">
    <location>
        <begin position="1"/>
        <end position="61"/>
    </location>
</feature>
<comment type="caution">
    <text evidence="7">The sequence shown here is derived from an EMBL/GenBank/DDBJ whole genome shotgun (WGS) entry which is preliminary data.</text>
</comment>
<evidence type="ECO:0000256" key="3">
    <source>
        <dbReference type="ARBA" id="ARBA00022664"/>
    </source>
</evidence>
<organism evidence="7 8">
    <name type="scientific">Jimgerdemannia flammicorona</name>
    <dbReference type="NCBI Taxonomy" id="994334"/>
    <lineage>
        <taxon>Eukaryota</taxon>
        <taxon>Fungi</taxon>
        <taxon>Fungi incertae sedis</taxon>
        <taxon>Mucoromycota</taxon>
        <taxon>Mucoromycotina</taxon>
        <taxon>Endogonomycetes</taxon>
        <taxon>Endogonales</taxon>
        <taxon>Endogonaceae</taxon>
        <taxon>Jimgerdemannia</taxon>
    </lineage>
</organism>
<reference evidence="7 8" key="1">
    <citation type="journal article" date="2018" name="New Phytol.">
        <title>Phylogenomics of Endogonaceae and evolution of mycorrhizas within Mucoromycota.</title>
        <authorList>
            <person name="Chang Y."/>
            <person name="Desiro A."/>
            <person name="Na H."/>
            <person name="Sandor L."/>
            <person name="Lipzen A."/>
            <person name="Clum A."/>
            <person name="Barry K."/>
            <person name="Grigoriev I.V."/>
            <person name="Martin F.M."/>
            <person name="Stajich J.E."/>
            <person name="Smith M.E."/>
            <person name="Bonito G."/>
            <person name="Spatafora J.W."/>
        </authorList>
    </citation>
    <scope>NUCLEOTIDE SEQUENCE [LARGE SCALE GENOMIC DNA]</scope>
    <source>
        <strain evidence="7 8">GMNB39</strain>
    </source>
</reference>
<sequence length="150" mass="16969">APPILTACSTERAPFPFSNSEPGRRVAQEEVSGSGHQHPISRHAQGARGQGRHNLRPQKRARGCQVHAEQIRMFEECYAITGKKLIAKCKALRLENEELGRQLRQGRVEQYEIELALQRRLIEELKGNIGGMCDYHVCRHSFIPQATKMS</sequence>
<keyword evidence="8" id="KW-1185">Reference proteome</keyword>
<keyword evidence="5" id="KW-0539">Nucleus</keyword>
<evidence type="ECO:0000256" key="5">
    <source>
        <dbReference type="ARBA" id="ARBA00023242"/>
    </source>
</evidence>
<dbReference type="PANTHER" id="PTHR15217:SF0">
    <property type="entry name" value="PRE-MRNA-SPLICING REGULATOR WTAP"/>
    <property type="match status" value="1"/>
</dbReference>
<name>A0A432ZXS4_9FUNG</name>
<keyword evidence="4" id="KW-0508">mRNA splicing</keyword>
<evidence type="ECO:0000256" key="2">
    <source>
        <dbReference type="ARBA" id="ARBA00010313"/>
    </source>
</evidence>
<dbReference type="Pfam" id="PF17098">
    <property type="entry name" value="Wtap"/>
    <property type="match status" value="1"/>
</dbReference>
<feature type="compositionally biased region" description="Basic residues" evidence="6">
    <location>
        <begin position="50"/>
        <end position="61"/>
    </location>
</feature>
<dbReference type="GO" id="GO:0006397">
    <property type="term" value="P:mRNA processing"/>
    <property type="evidence" value="ECO:0007669"/>
    <property type="project" value="UniProtKB-KW"/>
</dbReference>
<dbReference type="GO" id="GO:0008380">
    <property type="term" value="P:RNA splicing"/>
    <property type="evidence" value="ECO:0007669"/>
    <property type="project" value="UniProtKB-KW"/>
</dbReference>
<feature type="non-terminal residue" evidence="7">
    <location>
        <position position="1"/>
    </location>
</feature>
<dbReference type="GO" id="GO:0016556">
    <property type="term" value="P:mRNA modification"/>
    <property type="evidence" value="ECO:0007669"/>
    <property type="project" value="InterPro"/>
</dbReference>
<dbReference type="GO" id="GO:0005634">
    <property type="term" value="C:nucleus"/>
    <property type="evidence" value="ECO:0007669"/>
    <property type="project" value="UniProtKB-SubCell"/>
</dbReference>
<evidence type="ECO:0000256" key="1">
    <source>
        <dbReference type="ARBA" id="ARBA00004123"/>
    </source>
</evidence>
<dbReference type="PANTHER" id="PTHR15217">
    <property type="entry name" value="WILMS' TUMOR 1-ASSOCIATING PROTEIN"/>
    <property type="match status" value="1"/>
</dbReference>
<comment type="subcellular location">
    <subcellularLocation>
        <location evidence="1">Nucleus</location>
    </subcellularLocation>
</comment>
<evidence type="ECO:0000256" key="6">
    <source>
        <dbReference type="SAM" id="MobiDB-lite"/>
    </source>
</evidence>
<gene>
    <name evidence="7" type="ORF">BC936DRAFT_144607</name>
</gene>
<keyword evidence="3" id="KW-0507">mRNA processing</keyword>
<comment type="similarity">
    <text evidence="2">Belongs to the fl(2)d family.</text>
</comment>
<accession>A0A432ZXS4</accession>
<dbReference type="Proteomes" id="UP000268093">
    <property type="component" value="Unassembled WGS sequence"/>
</dbReference>
<dbReference type="GO" id="GO:0000381">
    <property type="term" value="P:regulation of alternative mRNA splicing, via spliceosome"/>
    <property type="evidence" value="ECO:0007669"/>
    <property type="project" value="InterPro"/>
</dbReference>
<evidence type="ECO:0000313" key="7">
    <source>
        <dbReference type="EMBL" id="RUO95297.1"/>
    </source>
</evidence>
<evidence type="ECO:0000313" key="8">
    <source>
        <dbReference type="Proteomes" id="UP000268093"/>
    </source>
</evidence>